<accession>A0A1J4MNE6</accession>
<reference evidence="1 2" key="1">
    <citation type="submission" date="2016-10" db="EMBL/GenBank/DDBJ databases">
        <title>Reductive evolution of mitochondrial metabolism and differential evolution of invasion-related proteins in Cryptosporidium.</title>
        <authorList>
            <person name="Liu S."/>
            <person name="Roellig D.M."/>
            <person name="Guo Y."/>
            <person name="Li N."/>
            <person name="Frace M.A."/>
            <person name="Tang K."/>
            <person name="Zhang L."/>
            <person name="Feng Y."/>
            <person name="Xiao L."/>
        </authorList>
    </citation>
    <scope>NUCLEOTIDE SEQUENCE [LARGE SCALE GENOMIC DNA]</scope>
    <source>
        <strain evidence="1">39726</strain>
    </source>
</reference>
<dbReference type="SMART" id="SM00028">
    <property type="entry name" value="TPR"/>
    <property type="match status" value="3"/>
</dbReference>
<protein>
    <submittedName>
        <fullName evidence="1">Uncharacterized protein</fullName>
    </submittedName>
</protein>
<keyword evidence="2" id="KW-1185">Reference proteome</keyword>
<organism evidence="1 2">
    <name type="scientific">Cryptosporidium ubiquitum</name>
    <dbReference type="NCBI Taxonomy" id="857276"/>
    <lineage>
        <taxon>Eukaryota</taxon>
        <taxon>Sar</taxon>
        <taxon>Alveolata</taxon>
        <taxon>Apicomplexa</taxon>
        <taxon>Conoidasida</taxon>
        <taxon>Coccidia</taxon>
        <taxon>Eucoccidiorida</taxon>
        <taxon>Eimeriorina</taxon>
        <taxon>Cryptosporidiidae</taxon>
        <taxon>Cryptosporidium</taxon>
    </lineage>
</organism>
<comment type="caution">
    <text evidence="1">The sequence shown here is derived from an EMBL/GenBank/DDBJ whole genome shotgun (WGS) entry which is preliminary data.</text>
</comment>
<dbReference type="AlphaFoldDB" id="A0A1J4MNE6"/>
<gene>
    <name evidence="1" type="ORF">cubi_02080</name>
</gene>
<dbReference type="GeneID" id="39978871"/>
<dbReference type="PANTHER" id="PTHR46014:SF1">
    <property type="entry name" value="TETRATRICOPEPTIDE REPEAT PROTEIN 1"/>
    <property type="match status" value="1"/>
</dbReference>
<dbReference type="VEuPathDB" id="CryptoDB:cubi_02080"/>
<evidence type="ECO:0000313" key="1">
    <source>
        <dbReference type="EMBL" id="OII75559.1"/>
    </source>
</evidence>
<dbReference type="InterPro" id="IPR052769">
    <property type="entry name" value="TPR_domain_protein"/>
</dbReference>
<proteinExistence type="predicted"/>
<dbReference type="InterPro" id="IPR011990">
    <property type="entry name" value="TPR-like_helical_dom_sf"/>
</dbReference>
<evidence type="ECO:0000313" key="2">
    <source>
        <dbReference type="Proteomes" id="UP000186176"/>
    </source>
</evidence>
<dbReference type="OrthoDB" id="1872379at2759"/>
<dbReference type="PANTHER" id="PTHR46014">
    <property type="entry name" value="TETRATRICOPEPTIDE REPEAT PROTEIN 1"/>
    <property type="match status" value="1"/>
</dbReference>
<dbReference type="Gene3D" id="1.25.40.10">
    <property type="entry name" value="Tetratricopeptide repeat domain"/>
    <property type="match status" value="1"/>
</dbReference>
<dbReference type="EMBL" id="LRBP01000001">
    <property type="protein sequence ID" value="OII75559.1"/>
    <property type="molecule type" value="Genomic_DNA"/>
</dbReference>
<dbReference type="Proteomes" id="UP000186176">
    <property type="component" value="Unassembled WGS sequence"/>
</dbReference>
<name>A0A1J4MNE6_9CRYT</name>
<dbReference type="SUPFAM" id="SSF48452">
    <property type="entry name" value="TPR-like"/>
    <property type="match status" value="1"/>
</dbReference>
<sequence>MEEDTFETEKELVESIKQEANELFAKGEFQEAIQRYTQGILNCPEDEKRLMSVLYSNRAACHIMLDNIDSALVDSNDAIDFDDTYTKAYLRRFTVLEKKEKWHDALRDINKAFELDENLKNDTNLIKRHKNVEKNSAELFNKEKDEMVGKLKDLGNMFLGKVGLSLDNFQVEQNPQTGSYNIQFKQS</sequence>
<dbReference type="RefSeq" id="XP_028876566.1">
    <property type="nucleotide sequence ID" value="XM_029019092.1"/>
</dbReference>
<dbReference type="InterPro" id="IPR019734">
    <property type="entry name" value="TPR_rpt"/>
</dbReference>